<dbReference type="InterPro" id="IPR058031">
    <property type="entry name" value="AAA_lid_NorR"/>
</dbReference>
<dbReference type="Proteomes" id="UP000050996">
    <property type="component" value="Unassembled WGS sequence"/>
</dbReference>
<accession>A0A0Q3QTJ3</accession>
<keyword evidence="3" id="KW-0805">Transcription regulation</keyword>
<dbReference type="SUPFAM" id="SSF46689">
    <property type="entry name" value="Homeodomain-like"/>
    <property type="match status" value="1"/>
</dbReference>
<dbReference type="PANTHER" id="PTHR32071">
    <property type="entry name" value="TRANSCRIPTIONAL REGULATORY PROTEIN"/>
    <property type="match status" value="1"/>
</dbReference>
<dbReference type="InterPro" id="IPR003593">
    <property type="entry name" value="AAA+_ATPase"/>
</dbReference>
<dbReference type="InterPro" id="IPR009057">
    <property type="entry name" value="Homeodomain-like_sf"/>
</dbReference>
<keyword evidence="9" id="KW-1185">Reference proteome</keyword>
<protein>
    <submittedName>
        <fullName evidence="8">Fis family transcriptional regulator</fullName>
    </submittedName>
</protein>
<dbReference type="Gene3D" id="1.10.10.60">
    <property type="entry name" value="Homeodomain-like"/>
    <property type="match status" value="1"/>
</dbReference>
<dbReference type="RefSeq" id="WP_053477356.1">
    <property type="nucleotide sequence ID" value="NZ_CP041305.1"/>
</dbReference>
<keyword evidence="2" id="KW-0067">ATP-binding</keyword>
<dbReference type="InterPro" id="IPR025662">
    <property type="entry name" value="Sigma_54_int_dom_ATP-bd_1"/>
</dbReference>
<dbReference type="InterPro" id="IPR002197">
    <property type="entry name" value="HTH_Fis"/>
</dbReference>
<dbReference type="CDD" id="cd00130">
    <property type="entry name" value="PAS"/>
    <property type="match status" value="1"/>
</dbReference>
<dbReference type="PROSITE" id="PS50112">
    <property type="entry name" value="PAS"/>
    <property type="match status" value="1"/>
</dbReference>
<dbReference type="PROSITE" id="PS00675">
    <property type="entry name" value="SIGMA54_INTERACT_1"/>
    <property type="match status" value="1"/>
</dbReference>
<evidence type="ECO:0000256" key="2">
    <source>
        <dbReference type="ARBA" id="ARBA00022840"/>
    </source>
</evidence>
<sequence>MKLEKHLLSILESLHDAVIVIVKDSTIVFVNKAYSEQFQVPAKKIIGRKLKEIEGDSRILEVLKSGKSLINDCSYVHSLKKDVCANITPLIENGEMIGVVTIMKDITELTKVQDELTKYKRDLSYLQEQLDRRYFYKLESKSSVMQKAVQLSKQVADTDASVILYGESGTGKEIFANSIHEASKRNNKPYIAINIASIPDSLFESEMFGYEDGSFTGSRKGGKKGLLEMASGGTLLLDEIGEMSLNSQAKILRVIQERKFQKVGGTKLYSIDVRIICATHRNLKDMIKAGQFREDLYYRINVVPIHIPPLRNRKEDLPFLSNTILNELCLKYSKHVRMSEEVLRIMEQYEWPGNVRELVNVLERMLVVCTKQFFESDDLPEYFFLDRHPSSINSNNKISPSIVSPLFTTKLDVLLEKMEREHIEFIIKNTRNRTEAIQKLGISRKSFYTKLKKYQIE</sequence>
<dbReference type="Pfam" id="PF00158">
    <property type="entry name" value="Sigma54_activat"/>
    <property type="match status" value="1"/>
</dbReference>
<dbReference type="PROSITE" id="PS00688">
    <property type="entry name" value="SIGMA54_INTERACT_3"/>
    <property type="match status" value="1"/>
</dbReference>
<dbReference type="AlphaFoldDB" id="A0A0Q3QTJ3"/>
<dbReference type="FunFam" id="3.40.50.300:FF:000006">
    <property type="entry name" value="DNA-binding transcriptional regulator NtrC"/>
    <property type="match status" value="1"/>
</dbReference>
<dbReference type="SMART" id="SM00091">
    <property type="entry name" value="PAS"/>
    <property type="match status" value="1"/>
</dbReference>
<dbReference type="PATRIC" id="fig|1637975.4.peg.4217"/>
<evidence type="ECO:0000313" key="8">
    <source>
        <dbReference type="EMBL" id="KQL20864.1"/>
    </source>
</evidence>
<name>A0A0Q3QTJ3_9BACI</name>
<gene>
    <name evidence="8" type="ORF">AN957_21185</name>
</gene>
<dbReference type="GO" id="GO:0006355">
    <property type="term" value="P:regulation of DNA-templated transcription"/>
    <property type="evidence" value="ECO:0007669"/>
    <property type="project" value="InterPro"/>
</dbReference>
<dbReference type="PROSITE" id="PS50045">
    <property type="entry name" value="SIGMA54_INTERACT_4"/>
    <property type="match status" value="1"/>
</dbReference>
<dbReference type="Pfam" id="PF25601">
    <property type="entry name" value="AAA_lid_14"/>
    <property type="match status" value="1"/>
</dbReference>
<dbReference type="InterPro" id="IPR025943">
    <property type="entry name" value="Sigma_54_int_dom_ATP-bd_2"/>
</dbReference>
<dbReference type="GO" id="GO:0043565">
    <property type="term" value="F:sequence-specific DNA binding"/>
    <property type="evidence" value="ECO:0007669"/>
    <property type="project" value="InterPro"/>
</dbReference>
<evidence type="ECO:0000256" key="5">
    <source>
        <dbReference type="ARBA" id="ARBA00023163"/>
    </source>
</evidence>
<feature type="domain" description="PAS" evidence="7">
    <location>
        <begin position="3"/>
        <end position="63"/>
    </location>
</feature>
<dbReference type="CDD" id="cd00009">
    <property type="entry name" value="AAA"/>
    <property type="match status" value="1"/>
</dbReference>
<dbReference type="InterPro" id="IPR035965">
    <property type="entry name" value="PAS-like_dom_sf"/>
</dbReference>
<dbReference type="Pfam" id="PF08448">
    <property type="entry name" value="PAS_4"/>
    <property type="match status" value="1"/>
</dbReference>
<dbReference type="GO" id="GO:0005524">
    <property type="term" value="F:ATP binding"/>
    <property type="evidence" value="ECO:0007669"/>
    <property type="project" value="UniProtKB-KW"/>
</dbReference>
<evidence type="ECO:0000313" key="9">
    <source>
        <dbReference type="Proteomes" id="UP000050996"/>
    </source>
</evidence>
<dbReference type="NCBIfam" id="TIGR00229">
    <property type="entry name" value="sensory_box"/>
    <property type="match status" value="1"/>
</dbReference>
<dbReference type="InterPro" id="IPR025944">
    <property type="entry name" value="Sigma_54_int_dom_CS"/>
</dbReference>
<dbReference type="SUPFAM" id="SSF55785">
    <property type="entry name" value="PYP-like sensor domain (PAS domain)"/>
    <property type="match status" value="1"/>
</dbReference>
<dbReference type="Gene3D" id="3.40.50.300">
    <property type="entry name" value="P-loop containing nucleotide triphosphate hydrolases"/>
    <property type="match status" value="1"/>
</dbReference>
<dbReference type="PROSITE" id="PS00676">
    <property type="entry name" value="SIGMA54_INTERACT_2"/>
    <property type="match status" value="1"/>
</dbReference>
<organism evidence="8 9">
    <name type="scientific">Cytobacillus solani</name>
    <dbReference type="NCBI Taxonomy" id="1637975"/>
    <lineage>
        <taxon>Bacteria</taxon>
        <taxon>Bacillati</taxon>
        <taxon>Bacillota</taxon>
        <taxon>Bacilli</taxon>
        <taxon>Bacillales</taxon>
        <taxon>Bacillaceae</taxon>
        <taxon>Cytobacillus</taxon>
    </lineage>
</organism>
<dbReference type="Gene3D" id="1.10.8.60">
    <property type="match status" value="1"/>
</dbReference>
<evidence type="ECO:0000259" key="6">
    <source>
        <dbReference type="PROSITE" id="PS50045"/>
    </source>
</evidence>
<dbReference type="InterPro" id="IPR027417">
    <property type="entry name" value="P-loop_NTPase"/>
</dbReference>
<feature type="domain" description="Sigma-54 factor interaction" evidence="6">
    <location>
        <begin position="138"/>
        <end position="367"/>
    </location>
</feature>
<dbReference type="SMART" id="SM00382">
    <property type="entry name" value="AAA"/>
    <property type="match status" value="1"/>
</dbReference>
<comment type="caution">
    <text evidence="8">The sequence shown here is derived from an EMBL/GenBank/DDBJ whole genome shotgun (WGS) entry which is preliminary data.</text>
</comment>
<proteinExistence type="predicted"/>
<dbReference type="InterPro" id="IPR002078">
    <property type="entry name" value="Sigma_54_int"/>
</dbReference>
<evidence type="ECO:0000256" key="1">
    <source>
        <dbReference type="ARBA" id="ARBA00022741"/>
    </source>
</evidence>
<dbReference type="Gene3D" id="3.30.450.20">
    <property type="entry name" value="PAS domain"/>
    <property type="match status" value="1"/>
</dbReference>
<reference evidence="8 9" key="1">
    <citation type="submission" date="2015-09" db="EMBL/GenBank/DDBJ databases">
        <title>Genome sequencing project for genomic taxonomy and phylogenomics of Bacillus-like bacteria.</title>
        <authorList>
            <person name="Liu B."/>
            <person name="Wang J."/>
            <person name="Zhu Y."/>
            <person name="Liu G."/>
            <person name="Chen Q."/>
            <person name="Chen Z."/>
            <person name="Lan J."/>
            <person name="Che J."/>
            <person name="Ge C."/>
            <person name="Shi H."/>
            <person name="Pan Z."/>
            <person name="Liu X."/>
        </authorList>
    </citation>
    <scope>NUCLEOTIDE SEQUENCE [LARGE SCALE GENOMIC DNA]</scope>
    <source>
        <strain evidence="8 9">FJAT-18043</strain>
    </source>
</reference>
<dbReference type="InterPro" id="IPR000014">
    <property type="entry name" value="PAS"/>
</dbReference>
<evidence type="ECO:0000256" key="4">
    <source>
        <dbReference type="ARBA" id="ARBA00023125"/>
    </source>
</evidence>
<dbReference type="SUPFAM" id="SSF52540">
    <property type="entry name" value="P-loop containing nucleoside triphosphate hydrolases"/>
    <property type="match status" value="1"/>
</dbReference>
<evidence type="ECO:0000259" key="7">
    <source>
        <dbReference type="PROSITE" id="PS50112"/>
    </source>
</evidence>
<dbReference type="EMBL" id="LJIX01000006">
    <property type="protein sequence ID" value="KQL20864.1"/>
    <property type="molecule type" value="Genomic_DNA"/>
</dbReference>
<dbReference type="STRING" id="1637975.AN957_21185"/>
<dbReference type="InterPro" id="IPR013656">
    <property type="entry name" value="PAS_4"/>
</dbReference>
<dbReference type="PANTHER" id="PTHR32071:SF121">
    <property type="entry name" value="SIGMA L-DEPENDENT TRANSCRIPTIONAL REGULATOR YQIR-RELATED"/>
    <property type="match status" value="1"/>
</dbReference>
<keyword evidence="1" id="KW-0547">Nucleotide-binding</keyword>
<evidence type="ECO:0000256" key="3">
    <source>
        <dbReference type="ARBA" id="ARBA00023015"/>
    </source>
</evidence>
<dbReference type="Pfam" id="PF02954">
    <property type="entry name" value="HTH_8"/>
    <property type="match status" value="1"/>
</dbReference>
<keyword evidence="5" id="KW-0804">Transcription</keyword>
<keyword evidence="4" id="KW-0238">DNA-binding</keyword>